<dbReference type="PANTHER" id="PTHR42951">
    <property type="entry name" value="METALLO-BETA-LACTAMASE DOMAIN-CONTAINING"/>
    <property type="match status" value="1"/>
</dbReference>
<reference evidence="2" key="1">
    <citation type="submission" date="2022-12" db="EMBL/GenBank/DDBJ databases">
        <title>Peptostreptococcus.</title>
        <authorList>
            <person name="Lee S.H."/>
        </authorList>
    </citation>
    <scope>NUCLEOTIDE SEQUENCE</scope>
    <source>
        <strain evidence="2">CBA3647</strain>
    </source>
</reference>
<dbReference type="RefSeq" id="WP_269311139.1">
    <property type="nucleotide sequence ID" value="NZ_CP114052.1"/>
</dbReference>
<dbReference type="Gene3D" id="3.60.15.10">
    <property type="entry name" value="Ribonuclease Z/Hydroxyacylglutathione hydrolase-like"/>
    <property type="match status" value="1"/>
</dbReference>
<dbReference type="CDD" id="cd07743">
    <property type="entry name" value="metallo-hydrolase-like_MBL-fold"/>
    <property type="match status" value="1"/>
</dbReference>
<dbReference type="Pfam" id="PF00753">
    <property type="entry name" value="Lactamase_B"/>
    <property type="match status" value="1"/>
</dbReference>
<gene>
    <name evidence="2" type="ORF">O0R46_07615</name>
</gene>
<proteinExistence type="predicted"/>
<dbReference type="InterPro" id="IPR001279">
    <property type="entry name" value="Metallo-B-lactamas"/>
</dbReference>
<evidence type="ECO:0000313" key="3">
    <source>
        <dbReference type="Proteomes" id="UP001164187"/>
    </source>
</evidence>
<feature type="domain" description="Metallo-beta-lactamase" evidence="1">
    <location>
        <begin position="16"/>
        <end position="210"/>
    </location>
</feature>
<protein>
    <submittedName>
        <fullName evidence="2">MBL fold metallo-hydrolase</fullName>
    </submittedName>
</protein>
<dbReference type="EMBL" id="CP114052">
    <property type="protein sequence ID" value="WAW14460.1"/>
    <property type="molecule type" value="Genomic_DNA"/>
</dbReference>
<organism evidence="2 3">
    <name type="scientific">Peptostreptococcus equinus</name>
    <dbReference type="NCBI Taxonomy" id="3003601"/>
    <lineage>
        <taxon>Bacteria</taxon>
        <taxon>Bacillati</taxon>
        <taxon>Bacillota</taxon>
        <taxon>Clostridia</taxon>
        <taxon>Peptostreptococcales</taxon>
        <taxon>Peptostreptococcaceae</taxon>
        <taxon>Peptostreptococcus</taxon>
    </lineage>
</organism>
<dbReference type="InterPro" id="IPR050855">
    <property type="entry name" value="NDM-1-like"/>
</dbReference>
<dbReference type="Proteomes" id="UP001164187">
    <property type="component" value="Chromosome"/>
</dbReference>
<keyword evidence="3" id="KW-1185">Reference proteome</keyword>
<sequence length="309" mass="35629">MELMNIRNNTYWIRGGTNTGLYVFEDNTALMIDVGLGGDRQEKILKILKDNNISVSYIINTHEHEDHIGGNYQIKKEFPNLEIYASKRAKVFIENPDIYLDYLTGGRRSDILVKEVEKYIQKSVTIDHVIKPGDILELKGHKFTIVECSGHTEGGIGVLTDDKVVFLADLMVTENSLKKFDFLFMSDFASQIWSLDNLRNIDFDIAILGHSSGKYSKKETLDIATSNYKALFRMLEFLLNSLNRAKTFDQLIKDFVDKRYLVKNYIAFLEYRNSLNAALAYLLDSDVITYTLNNNMLRYKLRNIDDIKN</sequence>
<dbReference type="SMART" id="SM00849">
    <property type="entry name" value="Lactamase_B"/>
    <property type="match status" value="1"/>
</dbReference>
<dbReference type="SUPFAM" id="SSF56281">
    <property type="entry name" value="Metallo-hydrolase/oxidoreductase"/>
    <property type="match status" value="1"/>
</dbReference>
<name>A0ABY7JR65_9FIRM</name>
<accession>A0ABY7JR65</accession>
<evidence type="ECO:0000259" key="1">
    <source>
        <dbReference type="SMART" id="SM00849"/>
    </source>
</evidence>
<dbReference type="InterPro" id="IPR036866">
    <property type="entry name" value="RibonucZ/Hydroxyglut_hydro"/>
</dbReference>
<evidence type="ECO:0000313" key="2">
    <source>
        <dbReference type="EMBL" id="WAW14460.1"/>
    </source>
</evidence>